<dbReference type="GO" id="GO:0003729">
    <property type="term" value="F:mRNA binding"/>
    <property type="evidence" value="ECO:0007669"/>
    <property type="project" value="UniProtKB-ARBA"/>
</dbReference>
<gene>
    <name evidence="4" type="ORF">CTI12_AA288990</name>
</gene>
<reference evidence="4 5" key="1">
    <citation type="journal article" date="2018" name="Mol. Plant">
        <title>The genome of Artemisia annua provides insight into the evolution of Asteraceae family and artemisinin biosynthesis.</title>
        <authorList>
            <person name="Shen Q."/>
            <person name="Zhang L."/>
            <person name="Liao Z."/>
            <person name="Wang S."/>
            <person name="Yan T."/>
            <person name="Shi P."/>
            <person name="Liu M."/>
            <person name="Fu X."/>
            <person name="Pan Q."/>
            <person name="Wang Y."/>
            <person name="Lv Z."/>
            <person name="Lu X."/>
            <person name="Zhang F."/>
            <person name="Jiang W."/>
            <person name="Ma Y."/>
            <person name="Chen M."/>
            <person name="Hao X."/>
            <person name="Li L."/>
            <person name="Tang Y."/>
            <person name="Lv G."/>
            <person name="Zhou Y."/>
            <person name="Sun X."/>
            <person name="Brodelius P.E."/>
            <person name="Rose J.K.C."/>
            <person name="Tang K."/>
        </authorList>
    </citation>
    <scope>NUCLEOTIDE SEQUENCE [LARGE SCALE GENOMIC DNA]</scope>
    <source>
        <strain evidence="5">cv. Huhao1</strain>
        <tissue evidence="4">Leaf</tissue>
    </source>
</reference>
<dbReference type="Gene3D" id="3.10.20.90">
    <property type="entry name" value="Phosphatidylinositol 3-kinase Catalytic Subunit, Chain A, domain 1"/>
    <property type="match status" value="2"/>
</dbReference>
<dbReference type="PANTHER" id="PTHR10666">
    <property type="entry name" value="UBIQUITIN"/>
    <property type="match status" value="1"/>
</dbReference>
<keyword evidence="1" id="KW-1017">Isopeptide bond</keyword>
<dbReference type="AlphaFoldDB" id="A0A2U1N9Y1"/>
<accession>A0A2U1N9Y1</accession>
<dbReference type="SUPFAM" id="SSF54236">
    <property type="entry name" value="Ubiquitin-like"/>
    <property type="match status" value="2"/>
</dbReference>
<evidence type="ECO:0000313" key="5">
    <source>
        <dbReference type="Proteomes" id="UP000245207"/>
    </source>
</evidence>
<evidence type="ECO:0000313" key="4">
    <source>
        <dbReference type="EMBL" id="PWA70277.1"/>
    </source>
</evidence>
<protein>
    <submittedName>
        <fullName evidence="4">Ubiquitin</fullName>
    </submittedName>
</protein>
<comment type="caution">
    <text evidence="4">The sequence shown here is derived from an EMBL/GenBank/DDBJ whole genome shotgun (WGS) entry which is preliminary data.</text>
</comment>
<keyword evidence="5" id="KW-1185">Reference proteome</keyword>
<dbReference type="EMBL" id="PKPP01003274">
    <property type="protein sequence ID" value="PWA70277.1"/>
    <property type="molecule type" value="Genomic_DNA"/>
</dbReference>
<evidence type="ECO:0000256" key="2">
    <source>
        <dbReference type="ARBA" id="ARBA00022843"/>
    </source>
</evidence>
<feature type="domain" description="Ubiquitin-like" evidence="3">
    <location>
        <begin position="1"/>
        <end position="72"/>
    </location>
</feature>
<dbReference type="InterPro" id="IPR029071">
    <property type="entry name" value="Ubiquitin-like_domsf"/>
</dbReference>
<dbReference type="STRING" id="35608.A0A2U1N9Y1"/>
<dbReference type="InterPro" id="IPR050158">
    <property type="entry name" value="Ubiquitin_ubiquitin-like"/>
</dbReference>
<dbReference type="PROSITE" id="PS50053">
    <property type="entry name" value="UBIQUITIN_2"/>
    <property type="match status" value="2"/>
</dbReference>
<name>A0A2U1N9Y1_ARTAN</name>
<evidence type="ECO:0000259" key="3">
    <source>
        <dbReference type="PROSITE" id="PS50053"/>
    </source>
</evidence>
<sequence length="123" mass="14152">MVLEGIIILAEFGIKKGSTLTLMRKSKQIKDDWEYFRIPLDEQVLIFKEMVLDDKSILSDFHINNDSTLTLLRMTGGFMEIFVKTLNGVTISLRVKPSNTIAEVKAYITLERDIPLENITIRF</sequence>
<dbReference type="Proteomes" id="UP000245207">
    <property type="component" value="Unassembled WGS sequence"/>
</dbReference>
<dbReference type="InterPro" id="IPR000626">
    <property type="entry name" value="Ubiquitin-like_dom"/>
</dbReference>
<organism evidence="4 5">
    <name type="scientific">Artemisia annua</name>
    <name type="common">Sweet wormwood</name>
    <dbReference type="NCBI Taxonomy" id="35608"/>
    <lineage>
        <taxon>Eukaryota</taxon>
        <taxon>Viridiplantae</taxon>
        <taxon>Streptophyta</taxon>
        <taxon>Embryophyta</taxon>
        <taxon>Tracheophyta</taxon>
        <taxon>Spermatophyta</taxon>
        <taxon>Magnoliopsida</taxon>
        <taxon>eudicotyledons</taxon>
        <taxon>Gunneridae</taxon>
        <taxon>Pentapetalae</taxon>
        <taxon>asterids</taxon>
        <taxon>campanulids</taxon>
        <taxon>Asterales</taxon>
        <taxon>Asteraceae</taxon>
        <taxon>Asteroideae</taxon>
        <taxon>Anthemideae</taxon>
        <taxon>Artemisiinae</taxon>
        <taxon>Artemisia</taxon>
    </lineage>
</organism>
<feature type="domain" description="Ubiquitin-like" evidence="3">
    <location>
        <begin position="79"/>
        <end position="123"/>
    </location>
</feature>
<proteinExistence type="predicted"/>
<keyword evidence="2" id="KW-0832">Ubl conjugation</keyword>
<evidence type="ECO:0000256" key="1">
    <source>
        <dbReference type="ARBA" id="ARBA00022499"/>
    </source>
</evidence>
<dbReference type="Pfam" id="PF00240">
    <property type="entry name" value="ubiquitin"/>
    <property type="match status" value="2"/>
</dbReference>